<proteinExistence type="predicted"/>
<evidence type="ECO:0000256" key="9">
    <source>
        <dbReference type="ARBA" id="ARBA00022777"/>
    </source>
</evidence>
<keyword evidence="4" id="KW-0808">Transferase</keyword>
<dbReference type="InterPro" id="IPR038408">
    <property type="entry name" value="GNK2_sf"/>
</dbReference>
<dbReference type="PROSITE" id="PS00108">
    <property type="entry name" value="PROTEIN_KINASE_ST"/>
    <property type="match status" value="1"/>
</dbReference>
<dbReference type="CDD" id="cd23509">
    <property type="entry name" value="Gnk2-like"/>
    <property type="match status" value="2"/>
</dbReference>
<keyword evidence="7" id="KW-0677">Repeat</keyword>
<dbReference type="GO" id="GO:0006955">
    <property type="term" value="P:immune response"/>
    <property type="evidence" value="ECO:0000318"/>
    <property type="project" value="GO_Central"/>
</dbReference>
<dbReference type="OMA" id="DRANAIC"/>
<dbReference type="Gramene" id="KCW74366">
    <property type="protein sequence ID" value="KCW74366"/>
    <property type="gene ID" value="EUGRSUZ_E03046"/>
</dbReference>
<evidence type="ECO:0000256" key="8">
    <source>
        <dbReference type="ARBA" id="ARBA00022741"/>
    </source>
</evidence>
<keyword evidence="11" id="KW-1133">Transmembrane helix</keyword>
<dbReference type="InterPro" id="IPR008271">
    <property type="entry name" value="Ser/Thr_kinase_AS"/>
</dbReference>
<dbReference type="GO" id="GO:0005886">
    <property type="term" value="C:plasma membrane"/>
    <property type="evidence" value="ECO:0000318"/>
    <property type="project" value="GO_Central"/>
</dbReference>
<feature type="signal peptide" evidence="17">
    <location>
        <begin position="1"/>
        <end position="20"/>
    </location>
</feature>
<evidence type="ECO:0000256" key="2">
    <source>
        <dbReference type="ARBA" id="ARBA00022527"/>
    </source>
</evidence>
<keyword evidence="9" id="KW-0418">Kinase</keyword>
<feature type="domain" description="Protein kinase" evidence="18">
    <location>
        <begin position="302"/>
        <end position="575"/>
    </location>
</feature>
<keyword evidence="12" id="KW-0472">Membrane</keyword>
<evidence type="ECO:0000256" key="7">
    <source>
        <dbReference type="ARBA" id="ARBA00022737"/>
    </source>
</evidence>
<evidence type="ECO:0000256" key="5">
    <source>
        <dbReference type="ARBA" id="ARBA00022692"/>
    </source>
</evidence>
<evidence type="ECO:0000256" key="6">
    <source>
        <dbReference type="ARBA" id="ARBA00022729"/>
    </source>
</evidence>
<evidence type="ECO:0000256" key="12">
    <source>
        <dbReference type="ARBA" id="ARBA00023136"/>
    </source>
</evidence>
<reference evidence="20" key="1">
    <citation type="submission" date="2013-07" db="EMBL/GenBank/DDBJ databases">
        <title>The genome of Eucalyptus grandis.</title>
        <authorList>
            <person name="Schmutz J."/>
            <person name="Hayes R."/>
            <person name="Myburg A."/>
            <person name="Tuskan G."/>
            <person name="Grattapaglia D."/>
            <person name="Rokhsar D.S."/>
        </authorList>
    </citation>
    <scope>NUCLEOTIDE SEQUENCE</scope>
    <source>
        <tissue evidence="20">Leaf extractions</tissue>
    </source>
</reference>
<dbReference type="InterPro" id="IPR002902">
    <property type="entry name" value="GNK2"/>
</dbReference>
<dbReference type="InterPro" id="IPR017441">
    <property type="entry name" value="Protein_kinase_ATP_BS"/>
</dbReference>
<keyword evidence="2" id="KW-0723">Serine/threonine-protein kinase</keyword>
<evidence type="ECO:0000256" key="14">
    <source>
        <dbReference type="ARBA" id="ARBA00023180"/>
    </source>
</evidence>
<keyword evidence="8 15" id="KW-0547">Nucleotide-binding</keyword>
<keyword evidence="5" id="KW-0812">Transmembrane</keyword>
<dbReference type="GO" id="GO:0005524">
    <property type="term" value="F:ATP binding"/>
    <property type="evidence" value="ECO:0007669"/>
    <property type="project" value="UniProtKB-UniRule"/>
</dbReference>
<dbReference type="PANTHER" id="PTHR27002:SF1104">
    <property type="entry name" value="CYSTEINE-RICH RECEPTOR-LIKE PROTEIN KINASE 27-RELATED"/>
    <property type="match status" value="1"/>
</dbReference>
<feature type="chain" id="PRO_5001568998" evidence="17">
    <location>
        <begin position="21"/>
        <end position="605"/>
    </location>
</feature>
<dbReference type="AlphaFoldDB" id="A0A059C856"/>
<dbReference type="InParanoid" id="A0A059C856"/>
<dbReference type="EMBL" id="KK198757">
    <property type="protein sequence ID" value="KCW74366.1"/>
    <property type="molecule type" value="Genomic_DNA"/>
</dbReference>
<dbReference type="Gene3D" id="1.10.510.10">
    <property type="entry name" value="Transferase(Phosphotransferase) domain 1"/>
    <property type="match status" value="1"/>
</dbReference>
<evidence type="ECO:0000259" key="19">
    <source>
        <dbReference type="PROSITE" id="PS51473"/>
    </source>
</evidence>
<dbReference type="PANTHER" id="PTHR27002">
    <property type="entry name" value="RECEPTOR-LIKE SERINE/THREONINE-PROTEIN KINASE SD1-8"/>
    <property type="match status" value="1"/>
</dbReference>
<feature type="domain" description="Gnk2-homologous" evidence="19">
    <location>
        <begin position="21"/>
        <end position="128"/>
    </location>
</feature>
<dbReference type="FunFam" id="1.10.510.10:FF:000343">
    <property type="entry name" value="Cysteine-rich receptor-like protein kinase 28"/>
    <property type="match status" value="1"/>
</dbReference>
<keyword evidence="3" id="KW-0597">Phosphoprotein</keyword>
<feature type="binding site" evidence="15">
    <location>
        <position position="330"/>
    </location>
    <ligand>
        <name>ATP</name>
        <dbReference type="ChEBI" id="CHEBI:30616"/>
    </ligand>
</feature>
<dbReference type="Gene3D" id="3.30.430.20">
    <property type="entry name" value="Gnk2 domain, C-X8-C-X2-C motif"/>
    <property type="match status" value="2"/>
</dbReference>
<evidence type="ECO:0000256" key="15">
    <source>
        <dbReference type="PROSITE-ProRule" id="PRU10141"/>
    </source>
</evidence>
<dbReference type="Gene3D" id="3.30.200.20">
    <property type="entry name" value="Phosphorylase Kinase, domain 1"/>
    <property type="match status" value="1"/>
</dbReference>
<dbReference type="eggNOG" id="ENOG502QWDY">
    <property type="taxonomic scope" value="Eukaryota"/>
</dbReference>
<evidence type="ECO:0000256" key="16">
    <source>
        <dbReference type="SAM" id="MobiDB-lite"/>
    </source>
</evidence>
<accession>A0A059C856</accession>
<dbReference type="Pfam" id="PF01657">
    <property type="entry name" value="Stress-antifung"/>
    <property type="match status" value="2"/>
</dbReference>
<dbReference type="PROSITE" id="PS51473">
    <property type="entry name" value="GNK2"/>
    <property type="match status" value="2"/>
</dbReference>
<evidence type="ECO:0000256" key="11">
    <source>
        <dbReference type="ARBA" id="ARBA00022989"/>
    </source>
</evidence>
<dbReference type="CDD" id="cd14066">
    <property type="entry name" value="STKc_IRAK"/>
    <property type="match status" value="1"/>
</dbReference>
<evidence type="ECO:0000256" key="13">
    <source>
        <dbReference type="ARBA" id="ARBA00023170"/>
    </source>
</evidence>
<dbReference type="GO" id="GO:0004674">
    <property type="term" value="F:protein serine/threonine kinase activity"/>
    <property type="evidence" value="ECO:0000318"/>
    <property type="project" value="GO_Central"/>
</dbReference>
<evidence type="ECO:0000256" key="10">
    <source>
        <dbReference type="ARBA" id="ARBA00022840"/>
    </source>
</evidence>
<gene>
    <name evidence="20" type="ORF">EUGRSUZ_E03046</name>
</gene>
<keyword evidence="13" id="KW-0675">Receptor</keyword>
<name>A0A059C856_EUCGR</name>
<dbReference type="SUPFAM" id="SSF56112">
    <property type="entry name" value="Protein kinase-like (PK-like)"/>
    <property type="match status" value="1"/>
</dbReference>
<dbReference type="InterPro" id="IPR011009">
    <property type="entry name" value="Kinase-like_dom_sf"/>
</dbReference>
<dbReference type="GO" id="GO:0007165">
    <property type="term" value="P:signal transduction"/>
    <property type="evidence" value="ECO:0000318"/>
    <property type="project" value="GO_Central"/>
</dbReference>
<organism evidence="20">
    <name type="scientific">Eucalyptus grandis</name>
    <name type="common">Flooded gum</name>
    <dbReference type="NCBI Taxonomy" id="71139"/>
    <lineage>
        <taxon>Eukaryota</taxon>
        <taxon>Viridiplantae</taxon>
        <taxon>Streptophyta</taxon>
        <taxon>Embryophyta</taxon>
        <taxon>Tracheophyta</taxon>
        <taxon>Spermatophyta</taxon>
        <taxon>Magnoliopsida</taxon>
        <taxon>eudicotyledons</taxon>
        <taxon>Gunneridae</taxon>
        <taxon>Pentapetalae</taxon>
        <taxon>rosids</taxon>
        <taxon>malvids</taxon>
        <taxon>Myrtales</taxon>
        <taxon>Myrtaceae</taxon>
        <taxon>Myrtoideae</taxon>
        <taxon>Eucalypteae</taxon>
        <taxon>Eucalyptus</taxon>
    </lineage>
</organism>
<dbReference type="PROSITE" id="PS50011">
    <property type="entry name" value="PROTEIN_KINASE_DOM"/>
    <property type="match status" value="1"/>
</dbReference>
<evidence type="ECO:0000313" key="20">
    <source>
        <dbReference type="EMBL" id="KCW74366.1"/>
    </source>
</evidence>
<comment type="subcellular location">
    <subcellularLocation>
        <location evidence="1">Membrane</location>
        <topology evidence="1">Single-pass membrane protein</topology>
    </subcellularLocation>
</comment>
<feature type="region of interest" description="Disordered" evidence="16">
    <location>
        <begin position="248"/>
        <end position="274"/>
    </location>
</feature>
<protein>
    <submittedName>
        <fullName evidence="20">Uncharacterized protein</fullName>
    </submittedName>
</protein>
<keyword evidence="10 15" id="KW-0067">ATP-binding</keyword>
<keyword evidence="14" id="KW-0325">Glycoprotein</keyword>
<evidence type="ECO:0000256" key="1">
    <source>
        <dbReference type="ARBA" id="ARBA00004167"/>
    </source>
</evidence>
<dbReference type="Pfam" id="PF07714">
    <property type="entry name" value="PK_Tyr_Ser-Thr"/>
    <property type="match status" value="1"/>
</dbReference>
<evidence type="ECO:0000256" key="17">
    <source>
        <dbReference type="SAM" id="SignalP"/>
    </source>
</evidence>
<dbReference type="SMART" id="SM00220">
    <property type="entry name" value="S_TKc"/>
    <property type="match status" value="1"/>
</dbReference>
<dbReference type="InterPro" id="IPR000719">
    <property type="entry name" value="Prot_kinase_dom"/>
</dbReference>
<feature type="non-terminal residue" evidence="20">
    <location>
        <position position="605"/>
    </location>
</feature>
<evidence type="ECO:0000256" key="4">
    <source>
        <dbReference type="ARBA" id="ARBA00022679"/>
    </source>
</evidence>
<feature type="domain" description="Gnk2-homologous" evidence="19">
    <location>
        <begin position="134"/>
        <end position="240"/>
    </location>
</feature>
<keyword evidence="6 17" id="KW-0732">Signal</keyword>
<evidence type="ECO:0000256" key="3">
    <source>
        <dbReference type="ARBA" id="ARBA00022553"/>
    </source>
</evidence>
<dbReference type="InterPro" id="IPR001245">
    <property type="entry name" value="Ser-Thr/Tyr_kinase_cat_dom"/>
</dbReference>
<dbReference type="GO" id="GO:0009737">
    <property type="term" value="P:response to abscisic acid"/>
    <property type="evidence" value="ECO:0007669"/>
    <property type="project" value="UniProtKB-ARBA"/>
</dbReference>
<sequence length="605" mass="67196">MDPPNLLLLLLLMFAPTINAEFPVTYCGSTGNFTANSTHQTTLTTLLSSISTANPLSFSYGSFNASTVVSGTSQTLYALGLCRGDMTAQSCHACLDLLASDIRRLCPLLKEALLFGDNCFFRYSDASFFGTVEIQPSYVVRSAYKVSNPDTYDAALKKLLNGLWPKAASGGSLRKYVLGNESAGPDMIYALVQCTPDLTEQQCSDCLVIGVQKIRDCCARYTTGRFMVPNCLILYETNNQFFDVVSQPLPPPPLPSPPLPPPSPSQEADVLPPPPGEVVYEISTAQSLQFDFGTIRAATDNFSDSKKLGQGGFGAVYRGQLSNGREIAVKRLSQNSSQGEVEFKNEVMLLARLQHRNLVRLLGFCLEGVEQLLIYEFVPNSSLDQVIFDPLKRVNLNWDRRYKIIMGVIRGMLYLHEDSRLRIIHRDLKASNILLDLEMNPQISDFGMARLFELDQTQAETNRIVGTHGYMAPEYVRNGNFSIKSDVFSFGVLILEIISGQRNNHCVDNNIEILISYVWKNWREGSISNIIDPFITSGSSTEIERCIHIGLLCVQENAASRPTMASVLLMLNSHLVDLQVPSRPAFFMHSTIEFDVSSTQDYNSR</sequence>
<dbReference type="PROSITE" id="PS00107">
    <property type="entry name" value="PROTEIN_KINASE_ATP"/>
    <property type="match status" value="1"/>
</dbReference>
<evidence type="ECO:0000259" key="18">
    <source>
        <dbReference type="PROSITE" id="PS50011"/>
    </source>
</evidence>
<dbReference type="FunFam" id="3.30.200.20:FF:000142">
    <property type="entry name" value="Cysteine-rich receptor-like protein kinase 10"/>
    <property type="match status" value="1"/>
</dbReference>
<feature type="compositionally biased region" description="Pro residues" evidence="16">
    <location>
        <begin position="248"/>
        <end position="264"/>
    </location>
</feature>